<name>A0ABW8GMP2_9PROT</name>
<comment type="caution">
    <text evidence="2">The sequence shown here is derived from an EMBL/GenBank/DDBJ whole genome shotgun (WGS) entry which is preliminary data.</text>
</comment>
<sequence>MFNCFITWVASFDPAVHAALISLIGTLLVGFLAFLGVYKTFTLGRETLEFDTKAKRLDADIALRKENYISILDSAYKILSYLPQLDKIQSDPLFQREITSNMSNMLKVSLIGTPQTIELTIKFHSEVFKVLMDSMKNFCEISLKYPYVDEELNPHANDQKWYMQLEKFSVLEKIRDQLKPLNDSLIPVIASMRKDLHDERHEVNGDFDNRLIGILSEKNSNEYEYTKLFYSDLKSHINE</sequence>
<organism evidence="2 3">
    <name type="scientific">Methylobacillus methanolivorans</name>
    <dbReference type="NCBI Taxonomy" id="1848927"/>
    <lineage>
        <taxon>Bacteria</taxon>
        <taxon>Pseudomonadati</taxon>
        <taxon>Pseudomonadota</taxon>
        <taxon>Betaproteobacteria</taxon>
        <taxon>Nitrosomonadales</taxon>
        <taxon>Methylophilaceae</taxon>
        <taxon>Methylobacillus</taxon>
    </lineage>
</organism>
<proteinExistence type="predicted"/>
<gene>
    <name evidence="2" type="ORF">ACIKP9_03075</name>
</gene>
<protein>
    <submittedName>
        <fullName evidence="2">Uncharacterized protein</fullName>
    </submittedName>
</protein>
<evidence type="ECO:0000313" key="3">
    <source>
        <dbReference type="Proteomes" id="UP001617669"/>
    </source>
</evidence>
<keyword evidence="3" id="KW-1185">Reference proteome</keyword>
<dbReference type="EMBL" id="JBIWXY010000001">
    <property type="protein sequence ID" value="MFJ5445205.1"/>
    <property type="molecule type" value="Genomic_DNA"/>
</dbReference>
<keyword evidence="1" id="KW-1133">Transmembrane helix</keyword>
<keyword evidence="1" id="KW-0472">Membrane</keyword>
<evidence type="ECO:0000313" key="2">
    <source>
        <dbReference type="EMBL" id="MFJ5445205.1"/>
    </source>
</evidence>
<accession>A0ABW8GMP2</accession>
<dbReference type="Proteomes" id="UP001617669">
    <property type="component" value="Unassembled WGS sequence"/>
</dbReference>
<feature type="transmembrane region" description="Helical" evidence="1">
    <location>
        <begin position="15"/>
        <end position="38"/>
    </location>
</feature>
<evidence type="ECO:0000256" key="1">
    <source>
        <dbReference type="SAM" id="Phobius"/>
    </source>
</evidence>
<keyword evidence="1" id="KW-0812">Transmembrane</keyword>
<dbReference type="RefSeq" id="WP_400879156.1">
    <property type="nucleotide sequence ID" value="NZ_JBIWXY010000001.1"/>
</dbReference>
<reference evidence="2 3" key="1">
    <citation type="submission" date="2024-11" db="EMBL/GenBank/DDBJ databases">
        <authorList>
            <person name="Kaparullina E.N."/>
            <person name="Delegan Y.A."/>
            <person name="Doronina N.V."/>
        </authorList>
    </citation>
    <scope>NUCLEOTIDE SEQUENCE [LARGE SCALE GENOMIC DNA]</scope>
    <source>
        <strain evidence="2 3">7sh_L</strain>
    </source>
</reference>